<dbReference type="InterPro" id="IPR036034">
    <property type="entry name" value="PDZ_sf"/>
</dbReference>
<feature type="transmembrane region" description="Helical" evidence="1">
    <location>
        <begin position="251"/>
        <end position="279"/>
    </location>
</feature>
<dbReference type="Gene3D" id="2.30.42.10">
    <property type="match status" value="1"/>
</dbReference>
<keyword evidence="1" id="KW-0812">Transmembrane</keyword>
<feature type="transmembrane region" description="Helical" evidence="1">
    <location>
        <begin position="82"/>
        <end position="99"/>
    </location>
</feature>
<dbReference type="PROSITE" id="PS50106">
    <property type="entry name" value="PDZ"/>
    <property type="match status" value="1"/>
</dbReference>
<keyword evidence="3" id="KW-0132">Cell division</keyword>
<dbReference type="OrthoDB" id="198399at2"/>
<dbReference type="STRING" id="1196324.A374_01934"/>
<dbReference type="eggNOG" id="COG0265">
    <property type="taxonomic scope" value="Bacteria"/>
</dbReference>
<accession>I8J5C2</accession>
<feature type="transmembrane region" description="Helical" evidence="1">
    <location>
        <begin position="55"/>
        <end position="76"/>
    </location>
</feature>
<protein>
    <submittedName>
        <fullName evidence="3">Cell division topological determinant</fullName>
    </submittedName>
</protein>
<dbReference type="PATRIC" id="fig|1196324.3.peg.384"/>
<dbReference type="SMART" id="SM00228">
    <property type="entry name" value="PDZ"/>
    <property type="match status" value="1"/>
</dbReference>
<keyword evidence="3" id="KW-0131">Cell cycle</keyword>
<proteinExistence type="predicted"/>
<feature type="transmembrane region" description="Helical" evidence="1">
    <location>
        <begin position="145"/>
        <end position="166"/>
    </location>
</feature>
<feature type="transmembrane region" description="Helical" evidence="1">
    <location>
        <begin position="12"/>
        <end position="34"/>
    </location>
</feature>
<reference evidence="3 4" key="1">
    <citation type="journal article" date="2012" name="J. Bacteriol.">
        <title>Genome of Bacillus macauensis ZFHKF-1, a Long-Chain-Forming Bacterium.</title>
        <authorList>
            <person name="Cai L."/>
            <person name="Zhang T."/>
        </authorList>
    </citation>
    <scope>NUCLEOTIDE SEQUENCE [LARGE SCALE GENOMIC DNA]</scope>
    <source>
        <strain evidence="3 4">ZFHKF-1</strain>
    </source>
</reference>
<organism evidence="3 4">
    <name type="scientific">Fictibacillus macauensis ZFHKF-1</name>
    <dbReference type="NCBI Taxonomy" id="1196324"/>
    <lineage>
        <taxon>Bacteria</taxon>
        <taxon>Bacillati</taxon>
        <taxon>Bacillota</taxon>
        <taxon>Bacilli</taxon>
        <taxon>Bacillales</taxon>
        <taxon>Fictibacillaceae</taxon>
        <taxon>Fictibacillus</taxon>
    </lineage>
</organism>
<dbReference type="Proteomes" id="UP000004080">
    <property type="component" value="Unassembled WGS sequence"/>
</dbReference>
<dbReference type="GO" id="GO:0051301">
    <property type="term" value="P:cell division"/>
    <property type="evidence" value="ECO:0007669"/>
    <property type="project" value="UniProtKB-KW"/>
</dbReference>
<dbReference type="RefSeq" id="WP_007200488.1">
    <property type="nucleotide sequence ID" value="NZ_AKKV01000019.1"/>
</dbReference>
<evidence type="ECO:0000313" key="4">
    <source>
        <dbReference type="Proteomes" id="UP000004080"/>
    </source>
</evidence>
<name>I8J5C2_9BACL</name>
<feature type="domain" description="PDZ" evidence="2">
    <location>
        <begin position="287"/>
        <end position="342"/>
    </location>
</feature>
<dbReference type="SUPFAM" id="SSF50156">
    <property type="entry name" value="PDZ domain-like"/>
    <property type="match status" value="1"/>
</dbReference>
<keyword evidence="1" id="KW-0472">Membrane</keyword>
<sequence>MIDIYVKELLRGTAALFLHPLSYLFIVLAFVIGVKRVKRERKEFKVKVHPVIDNLLQSFFPGLLVGLLFSVVLFAAGVVVPMGMIALIGVMYALLALTMKTRFLNPAYAIGLATVAAFIVPQDAATGVTLLDEWMRDIRNTPIDTLAILMALLVLQEGVLIVWKGASRTSPRLFKGKRGQFVGAHEATRLWLVPQFLLIPGGELPVGHSWPYIGLQAVSYSIMLVPFAIGFRQLNTHSLPKEAIKATGKQVISLGVLLAIITAVGFLTNLPLLAVVAIIGGTVGRELITMINSQRDDNGRPFFTRRNNGLVVLGVVPSTPASKMGIAVGEIVIKANGKSLKNERDFYTALQINAAYCKLEVLDHKGEVRFVQRSLYENEHHELGLLFVHELVQKRSSEVS</sequence>
<evidence type="ECO:0000259" key="2">
    <source>
        <dbReference type="PROSITE" id="PS50106"/>
    </source>
</evidence>
<evidence type="ECO:0000313" key="3">
    <source>
        <dbReference type="EMBL" id="EIT86976.1"/>
    </source>
</evidence>
<gene>
    <name evidence="3" type="ORF">A374_01934</name>
</gene>
<keyword evidence="4" id="KW-1185">Reference proteome</keyword>
<feature type="transmembrane region" description="Helical" evidence="1">
    <location>
        <begin position="106"/>
        <end position="125"/>
    </location>
</feature>
<keyword evidence="1" id="KW-1133">Transmembrane helix</keyword>
<evidence type="ECO:0000256" key="1">
    <source>
        <dbReference type="SAM" id="Phobius"/>
    </source>
</evidence>
<comment type="caution">
    <text evidence="3">The sequence shown here is derived from an EMBL/GenBank/DDBJ whole genome shotgun (WGS) entry which is preliminary data.</text>
</comment>
<dbReference type="AlphaFoldDB" id="I8J5C2"/>
<dbReference type="EMBL" id="AKKV01000019">
    <property type="protein sequence ID" value="EIT86976.1"/>
    <property type="molecule type" value="Genomic_DNA"/>
</dbReference>
<dbReference type="InterPro" id="IPR001478">
    <property type="entry name" value="PDZ"/>
</dbReference>